<organism evidence="3 4">
    <name type="scientific">Magnusiomyces paraingens</name>
    <dbReference type="NCBI Taxonomy" id="2606893"/>
    <lineage>
        <taxon>Eukaryota</taxon>
        <taxon>Fungi</taxon>
        <taxon>Dikarya</taxon>
        <taxon>Ascomycota</taxon>
        <taxon>Saccharomycotina</taxon>
        <taxon>Dipodascomycetes</taxon>
        <taxon>Dipodascales</taxon>
        <taxon>Dipodascaceae</taxon>
        <taxon>Magnusiomyces</taxon>
    </lineage>
</organism>
<dbReference type="EMBL" id="CABVLU010000005">
    <property type="protein sequence ID" value="VVT57471.1"/>
    <property type="molecule type" value="Genomic_DNA"/>
</dbReference>
<sequence>MTLKQPSAARWLLMLMLLVSLVSANNESLRFRLSDGQLHAHAPVLFDDESLRPTIIPIPSDIGFNTSRSGPHDDRLVARVSAPSVHSRVTHHYYVRAMVGSLYEARVCWPASVPAQFSIALRDNHDGSAILSVTYLPDYVSQVPSLMLHSPLEGAYEVIVNFVVLEMLPLDIAWILVTIPAGAIIAYFLSSKAISFIL</sequence>
<keyword evidence="4" id="KW-1185">Reference proteome</keyword>
<evidence type="ECO:0000313" key="3">
    <source>
        <dbReference type="EMBL" id="VVT57471.1"/>
    </source>
</evidence>
<dbReference type="RefSeq" id="XP_031856317.1">
    <property type="nucleotide sequence ID" value="XM_032000426.1"/>
</dbReference>
<feature type="transmembrane region" description="Helical" evidence="1">
    <location>
        <begin position="172"/>
        <end position="189"/>
    </location>
</feature>
<keyword evidence="2" id="KW-0732">Signal</keyword>
<feature type="chain" id="PRO_5022753518" description="Protein PBN1" evidence="2">
    <location>
        <begin position="25"/>
        <end position="198"/>
    </location>
</feature>
<evidence type="ECO:0000256" key="2">
    <source>
        <dbReference type="SAM" id="SignalP"/>
    </source>
</evidence>
<dbReference type="GeneID" id="43584526"/>
<proteinExistence type="predicted"/>
<dbReference type="AlphaFoldDB" id="A0A5E8C669"/>
<accession>A0A5E8C669</accession>
<keyword evidence="1" id="KW-0812">Transmembrane</keyword>
<evidence type="ECO:0008006" key="5">
    <source>
        <dbReference type="Google" id="ProtNLM"/>
    </source>
</evidence>
<reference evidence="3 4" key="1">
    <citation type="submission" date="2019-09" db="EMBL/GenBank/DDBJ databases">
        <authorList>
            <person name="Brejova B."/>
        </authorList>
    </citation>
    <scope>NUCLEOTIDE SEQUENCE [LARGE SCALE GENOMIC DNA]</scope>
</reference>
<keyword evidence="1" id="KW-1133">Transmembrane helix</keyword>
<evidence type="ECO:0000313" key="4">
    <source>
        <dbReference type="Proteomes" id="UP000398389"/>
    </source>
</evidence>
<dbReference type="OrthoDB" id="3360032at2759"/>
<protein>
    <recommendedName>
        <fullName evidence="5">Protein PBN1</fullName>
    </recommendedName>
</protein>
<evidence type="ECO:0000256" key="1">
    <source>
        <dbReference type="SAM" id="Phobius"/>
    </source>
</evidence>
<keyword evidence="1" id="KW-0472">Membrane</keyword>
<dbReference type="Proteomes" id="UP000398389">
    <property type="component" value="Unassembled WGS sequence"/>
</dbReference>
<feature type="signal peptide" evidence="2">
    <location>
        <begin position="1"/>
        <end position="24"/>
    </location>
</feature>
<name>A0A5E8C669_9ASCO</name>
<gene>
    <name evidence="3" type="ORF">SAPINGB_P005712</name>
</gene>